<protein>
    <submittedName>
        <fullName evidence="2">Uncharacterized protein</fullName>
    </submittedName>
</protein>
<feature type="compositionally biased region" description="Basic and acidic residues" evidence="1">
    <location>
        <begin position="217"/>
        <end position="230"/>
    </location>
</feature>
<organism evidence="2 3">
    <name type="scientific">Fusarium irregulare</name>
    <dbReference type="NCBI Taxonomy" id="2494466"/>
    <lineage>
        <taxon>Eukaryota</taxon>
        <taxon>Fungi</taxon>
        <taxon>Dikarya</taxon>
        <taxon>Ascomycota</taxon>
        <taxon>Pezizomycotina</taxon>
        <taxon>Sordariomycetes</taxon>
        <taxon>Hypocreomycetidae</taxon>
        <taxon>Hypocreales</taxon>
        <taxon>Nectriaceae</taxon>
        <taxon>Fusarium</taxon>
        <taxon>Fusarium incarnatum-equiseti species complex</taxon>
    </lineage>
</organism>
<dbReference type="EMBL" id="JAPDHF010000011">
    <property type="protein sequence ID" value="KAJ4011118.1"/>
    <property type="molecule type" value="Genomic_DNA"/>
</dbReference>
<dbReference type="AlphaFoldDB" id="A0A9W8PMR2"/>
<feature type="region of interest" description="Disordered" evidence="1">
    <location>
        <begin position="192"/>
        <end position="270"/>
    </location>
</feature>
<sequence>MEDPITLRCDDSDTESFQLERQQVRSASRYLSRILAKKRTRTIVILKTRCEVLELFCRWAQDSKAYSNPSEDLHLQEPWLSNAAAAWMLGQGIEAEEFQGFCLKVFIKNCALAPFGPWKEIEERANDNSPLMRFSNHWIAWIFSTVQGVPQEFEGLRAVARAKQLDRHIEDPRLFDEDHWYSTCGDQISPRCSHYPKVKEKRTDEVKPRRKASTTETLDHNSKGKEDARQPMKPKKSRQSRLEGRNLLHIDSQRSQSRSTRSRQSSRHSGQSYYSQEYVPSWEFDWGRCRELRVCRWVLSVSCL</sequence>
<evidence type="ECO:0000313" key="3">
    <source>
        <dbReference type="Proteomes" id="UP001152130"/>
    </source>
</evidence>
<reference evidence="2" key="1">
    <citation type="submission" date="2022-10" db="EMBL/GenBank/DDBJ databases">
        <title>Fusarium specimens isolated from Avocado Roots.</title>
        <authorList>
            <person name="Stajich J."/>
            <person name="Roper C."/>
            <person name="Heimlech-Rivalta G."/>
        </authorList>
    </citation>
    <scope>NUCLEOTIDE SEQUENCE</scope>
    <source>
        <strain evidence="2">CF00143</strain>
    </source>
</reference>
<keyword evidence="3" id="KW-1185">Reference proteome</keyword>
<evidence type="ECO:0000256" key="1">
    <source>
        <dbReference type="SAM" id="MobiDB-lite"/>
    </source>
</evidence>
<dbReference type="Proteomes" id="UP001152130">
    <property type="component" value="Unassembled WGS sequence"/>
</dbReference>
<accession>A0A9W8PMR2</accession>
<proteinExistence type="predicted"/>
<evidence type="ECO:0000313" key="2">
    <source>
        <dbReference type="EMBL" id="KAJ4011118.1"/>
    </source>
</evidence>
<gene>
    <name evidence="2" type="ORF">NW766_007752</name>
</gene>
<feature type="compositionally biased region" description="Basic and acidic residues" evidence="1">
    <location>
        <begin position="240"/>
        <end position="252"/>
    </location>
</feature>
<dbReference type="OrthoDB" id="194443at2759"/>
<feature type="compositionally biased region" description="Basic and acidic residues" evidence="1">
    <location>
        <begin position="197"/>
        <end position="207"/>
    </location>
</feature>
<comment type="caution">
    <text evidence="2">The sequence shown here is derived from an EMBL/GenBank/DDBJ whole genome shotgun (WGS) entry which is preliminary data.</text>
</comment>
<name>A0A9W8PMR2_9HYPO</name>